<gene>
    <name evidence="2" type="ORF">SAMN05216289_12928</name>
</gene>
<keyword evidence="3" id="KW-1185">Reference proteome</keyword>
<dbReference type="Pfam" id="PF18753">
    <property type="entry name" value="Nmad2"/>
    <property type="match status" value="1"/>
</dbReference>
<evidence type="ECO:0000313" key="3">
    <source>
        <dbReference type="Proteomes" id="UP000198575"/>
    </source>
</evidence>
<dbReference type="EMBL" id="FOVF01000029">
    <property type="protein sequence ID" value="SFN54073.1"/>
    <property type="molecule type" value="Genomic_DNA"/>
</dbReference>
<evidence type="ECO:0000259" key="1">
    <source>
        <dbReference type="Pfam" id="PF18753"/>
    </source>
</evidence>
<name>A0A1I4ZVJ1_9GAMM</name>
<evidence type="ECO:0000313" key="2">
    <source>
        <dbReference type="EMBL" id="SFN54073.1"/>
    </source>
</evidence>
<dbReference type="STRING" id="578942.SAMN05216289_12928"/>
<sequence>MSRIYVYKLTNDDGGAPCVEDELLSLCICKPRIRSVAIEGDVLIGVRPTRWLQTII</sequence>
<proteinExistence type="predicted"/>
<reference evidence="2 3" key="1">
    <citation type="submission" date="2016-10" db="EMBL/GenBank/DDBJ databases">
        <authorList>
            <person name="de Groot N.N."/>
        </authorList>
    </citation>
    <scope>NUCLEOTIDE SEQUENCE [LARGE SCALE GENOMIC DNA]</scope>
    <source>
        <strain evidence="2 3">CGMCC 1.7659</strain>
    </source>
</reference>
<protein>
    <recommendedName>
        <fullName evidence="1">Nucleotide modification associated domain-containing protein</fullName>
    </recommendedName>
</protein>
<accession>A0A1I4ZVJ1</accession>
<feature type="domain" description="Nucleotide modification associated" evidence="1">
    <location>
        <begin position="1"/>
        <end position="47"/>
    </location>
</feature>
<dbReference type="RefSeq" id="WP_175498138.1">
    <property type="nucleotide sequence ID" value="NZ_FOVF01000029.1"/>
</dbReference>
<dbReference type="InterPro" id="IPR041180">
    <property type="entry name" value="Nmad2"/>
</dbReference>
<dbReference type="AlphaFoldDB" id="A0A1I4ZVJ1"/>
<organism evidence="2 3">
    <name type="scientific">Dokdonella immobilis</name>
    <dbReference type="NCBI Taxonomy" id="578942"/>
    <lineage>
        <taxon>Bacteria</taxon>
        <taxon>Pseudomonadati</taxon>
        <taxon>Pseudomonadota</taxon>
        <taxon>Gammaproteobacteria</taxon>
        <taxon>Lysobacterales</taxon>
        <taxon>Rhodanobacteraceae</taxon>
        <taxon>Dokdonella</taxon>
    </lineage>
</organism>
<dbReference type="Proteomes" id="UP000198575">
    <property type="component" value="Unassembled WGS sequence"/>
</dbReference>